<name>A0ABQ8NP74_PYRGI</name>
<evidence type="ECO:0000313" key="2">
    <source>
        <dbReference type="EMBL" id="KAI6299178.1"/>
    </source>
</evidence>
<comment type="caution">
    <text evidence="2">The sequence shown here is derived from an EMBL/GenBank/DDBJ whole genome shotgun (WGS) entry which is preliminary data.</text>
</comment>
<dbReference type="Gene3D" id="2.30.60.10">
    <property type="entry name" value="Cyanovirin-N"/>
    <property type="match status" value="1"/>
</dbReference>
<dbReference type="SUPFAM" id="SSF51322">
    <property type="entry name" value="Cyanovirin-N"/>
    <property type="match status" value="1"/>
</dbReference>
<feature type="chain" id="PRO_5046344308" description="Cyanovirin-N domain-containing protein" evidence="1">
    <location>
        <begin position="18"/>
        <end position="88"/>
    </location>
</feature>
<dbReference type="InterPro" id="IPR036673">
    <property type="entry name" value="Cyanovirin-N_sf"/>
</dbReference>
<protein>
    <recommendedName>
        <fullName evidence="4">Cyanovirin-N domain-containing protein</fullName>
    </recommendedName>
</protein>
<evidence type="ECO:0000256" key="1">
    <source>
        <dbReference type="SAM" id="SignalP"/>
    </source>
</evidence>
<feature type="signal peptide" evidence="1">
    <location>
        <begin position="1"/>
        <end position="17"/>
    </location>
</feature>
<dbReference type="EMBL" id="JABSND010000074">
    <property type="protein sequence ID" value="KAI6299178.1"/>
    <property type="molecule type" value="Genomic_DNA"/>
</dbReference>
<reference evidence="2" key="1">
    <citation type="submission" date="2021-01" db="EMBL/GenBank/DDBJ databases">
        <title>Deciphering the adaptive evolutionary patterns associated with biogeogrpahic diversity in the finger millet blast pathogen Magnaporthe oryzae in Eastern Africa.</title>
        <authorList>
            <person name="Onyema G."/>
            <person name="Shittu T.A."/>
            <person name="Dodsworth S."/>
            <person name="Devilliers S."/>
            <person name="Muthumeenakshi S."/>
            <person name="Sreenivasaprasad S."/>
        </authorList>
    </citation>
    <scope>NUCLEOTIDE SEQUENCE</scope>
    <source>
        <strain evidence="2">D15/s37</strain>
    </source>
</reference>
<evidence type="ECO:0000313" key="3">
    <source>
        <dbReference type="Proteomes" id="UP001059893"/>
    </source>
</evidence>
<sequence length="88" mass="9328">MHMSKALVLALVGSINAAADFDLTCGNIVAKGTTLRADCGGPTTTLDLNQCLTVKDDGTVECGKGGLTIRVQFHWRWVGPIFKGSLLH</sequence>
<accession>A0ABQ8NP74</accession>
<gene>
    <name evidence="2" type="ORF">MCOR33_004826</name>
</gene>
<dbReference type="Proteomes" id="UP001059893">
    <property type="component" value="Unassembled WGS sequence"/>
</dbReference>
<keyword evidence="3" id="KW-1185">Reference proteome</keyword>
<evidence type="ECO:0008006" key="4">
    <source>
        <dbReference type="Google" id="ProtNLM"/>
    </source>
</evidence>
<organism evidence="2 3">
    <name type="scientific">Pyricularia grisea</name>
    <name type="common">Crabgrass-specific blast fungus</name>
    <name type="synonym">Magnaporthe grisea</name>
    <dbReference type="NCBI Taxonomy" id="148305"/>
    <lineage>
        <taxon>Eukaryota</taxon>
        <taxon>Fungi</taxon>
        <taxon>Dikarya</taxon>
        <taxon>Ascomycota</taxon>
        <taxon>Pezizomycotina</taxon>
        <taxon>Sordariomycetes</taxon>
        <taxon>Sordariomycetidae</taxon>
        <taxon>Magnaporthales</taxon>
        <taxon>Pyriculariaceae</taxon>
        <taxon>Pyricularia</taxon>
    </lineage>
</organism>
<proteinExistence type="predicted"/>
<keyword evidence="1" id="KW-0732">Signal</keyword>